<name>A0A246HLZ6_STEMA</name>
<comment type="caution">
    <text evidence="1">The sequence shown here is derived from an EMBL/GenBank/DDBJ whole genome shotgun (WGS) entry which is preliminary data.</text>
</comment>
<organism evidence="1 2">
    <name type="scientific">Stenotrophomonas maltophilia</name>
    <name type="common">Pseudomonas maltophilia</name>
    <name type="synonym">Xanthomonas maltophilia</name>
    <dbReference type="NCBI Taxonomy" id="40324"/>
    <lineage>
        <taxon>Bacteria</taxon>
        <taxon>Pseudomonadati</taxon>
        <taxon>Pseudomonadota</taxon>
        <taxon>Gammaproteobacteria</taxon>
        <taxon>Lysobacterales</taxon>
        <taxon>Lysobacteraceae</taxon>
        <taxon>Stenotrophomonas</taxon>
        <taxon>Stenotrophomonas maltophilia group</taxon>
    </lineage>
</organism>
<gene>
    <name evidence="1" type="ORF">CEE60_13220</name>
</gene>
<dbReference type="Gene3D" id="2.60.40.2520">
    <property type="entry name" value="CFA/I fimbrial subunit E, adhesin domain"/>
    <property type="match status" value="1"/>
</dbReference>
<dbReference type="AlphaFoldDB" id="A0A246HLZ6"/>
<dbReference type="OrthoDB" id="6543917at2"/>
<evidence type="ECO:0000313" key="1">
    <source>
        <dbReference type="EMBL" id="OWQ52356.1"/>
    </source>
</evidence>
<dbReference type="InterPro" id="IPR043037">
    <property type="entry name" value="CfaE_adhesin"/>
</dbReference>
<reference evidence="1 2" key="1">
    <citation type="submission" date="2017-06" db="EMBL/GenBank/DDBJ databases">
        <authorList>
            <person name="Kim H.J."/>
            <person name="Triplett B.A."/>
        </authorList>
    </citation>
    <scope>NUCLEOTIDE SEQUENCE [LARGE SCALE GENOMIC DNA]</scope>
    <source>
        <strain evidence="1 2">13146</strain>
    </source>
</reference>
<dbReference type="Proteomes" id="UP000198157">
    <property type="component" value="Unassembled WGS sequence"/>
</dbReference>
<dbReference type="Pfam" id="PF07434">
    <property type="entry name" value="CblD"/>
    <property type="match status" value="1"/>
</dbReference>
<proteinExistence type="predicted"/>
<evidence type="ECO:0000313" key="2">
    <source>
        <dbReference type="Proteomes" id="UP000198157"/>
    </source>
</evidence>
<dbReference type="InterPro" id="IPR010888">
    <property type="entry name" value="CblD"/>
</dbReference>
<dbReference type="Gene3D" id="2.60.40.2040">
    <property type="entry name" value="CFA/I fimbrial subunit E, pilin domain"/>
    <property type="match status" value="1"/>
</dbReference>
<accession>A0A246HLZ6</accession>
<protein>
    <submittedName>
        <fullName evidence="1">Pilin protein</fullName>
    </submittedName>
</protein>
<dbReference type="EMBL" id="NIVS01000032">
    <property type="protein sequence ID" value="OWQ52356.1"/>
    <property type="molecule type" value="Genomic_DNA"/>
</dbReference>
<sequence>MPLEAAAQRPPQVVPSDRHERIALSFDRSAVPGDQVLLPRRTILGHSYAASEGLGAIYLVCKSQSDSERGKCPTADTSEANAYVSSVPLRFTERRSGLTTDLNVRGFLTRIDGVRSCYFEYWADDQFPLWTSVGPDCLGNPPVGTGVELTLESAELLKLVAGKWDATLELQMQKEGMALASQTFTFELTITDHDRVSIYFPEYDQATPHVGLNVKYNPFPTPTIAGKRELEMCLYDGLGSQSNYLEVTISVSGRAAPGRPLDRFSVWHEGGGGAERDRLDYTIQLQHAGVPISMENGRLQPLSGIDTADLRLVVLPGMSQPVYCVPTPLTLEMPRVDASTKANGYYSGNLRILMNVPTTTP</sequence>